<evidence type="ECO:0000256" key="2">
    <source>
        <dbReference type="ARBA" id="ARBA00009677"/>
    </source>
</evidence>
<evidence type="ECO:0000256" key="6">
    <source>
        <dbReference type="RuleBase" id="RU362062"/>
    </source>
</evidence>
<name>A0ABV7WT02_9GAMM</name>
<dbReference type="RefSeq" id="WP_215999302.1">
    <property type="nucleotide sequence ID" value="NZ_JAUFQI010000001.1"/>
</dbReference>
<reference evidence="10" key="1">
    <citation type="journal article" date="2019" name="Int. J. Syst. Evol. Microbiol.">
        <title>The Global Catalogue of Microorganisms (GCM) 10K type strain sequencing project: providing services to taxonomists for standard genome sequencing and annotation.</title>
        <authorList>
            <consortium name="The Broad Institute Genomics Platform"/>
            <consortium name="The Broad Institute Genome Sequencing Center for Infectious Disease"/>
            <person name="Wu L."/>
            <person name="Ma J."/>
        </authorList>
    </citation>
    <scope>NUCLEOTIDE SEQUENCE [LARGE SCALE GENOMIC DNA]</scope>
    <source>
        <strain evidence="10">CECT 8288</strain>
    </source>
</reference>
<feature type="domain" description="Flagellar basal body rod protein N-terminal" evidence="7">
    <location>
        <begin position="8"/>
        <end position="31"/>
    </location>
</feature>
<keyword evidence="4 6" id="KW-0975">Bacterial flagellum</keyword>
<sequence length="146" mass="16046">MSLGNIFDISGSGMNAQSIRLNTTASNLANAQSVSSSIEDTYRARKPVFQQLHASYVDRDLVPVDLAHDVGSGVKVQAIVEKQDPLDIRFDPTHPMADEDGYVYYPNVNVVEEMADMMSASRSFTVNVEVFNTAKTLMQKTLTLGK</sequence>
<accession>A0ABV7WT02</accession>
<dbReference type="PANTHER" id="PTHR30435">
    <property type="entry name" value="FLAGELLAR PROTEIN"/>
    <property type="match status" value="1"/>
</dbReference>
<comment type="caution">
    <text evidence="9">The sequence shown here is derived from an EMBL/GenBank/DDBJ whole genome shotgun (WGS) entry which is preliminary data.</text>
</comment>
<evidence type="ECO:0000256" key="1">
    <source>
        <dbReference type="ARBA" id="ARBA00004117"/>
    </source>
</evidence>
<comment type="subcellular location">
    <subcellularLocation>
        <location evidence="1 6">Bacterial flagellum basal body</location>
    </subcellularLocation>
</comment>
<dbReference type="Proteomes" id="UP001595710">
    <property type="component" value="Unassembled WGS sequence"/>
</dbReference>
<evidence type="ECO:0000313" key="10">
    <source>
        <dbReference type="Proteomes" id="UP001595710"/>
    </source>
</evidence>
<comment type="subunit">
    <text evidence="5 6">The basal body constitutes a major portion of the flagellar organelle and consists of four rings (L,P,S, and M) mounted on a central rod. The rod consists of about 26 subunits of FlgG in the distal portion, and FlgB, FlgC and FlgF are thought to build up the proximal portion of the rod with about 6 subunits each.</text>
</comment>
<evidence type="ECO:0000259" key="7">
    <source>
        <dbReference type="Pfam" id="PF00460"/>
    </source>
</evidence>
<keyword evidence="9" id="KW-0966">Cell projection</keyword>
<evidence type="ECO:0000256" key="3">
    <source>
        <dbReference type="ARBA" id="ARBA00017941"/>
    </source>
</evidence>
<keyword evidence="10" id="KW-1185">Reference proteome</keyword>
<comment type="similarity">
    <text evidence="2">Belongs to the flagella basal body rod proteins family.</text>
</comment>
<dbReference type="InterPro" id="IPR001444">
    <property type="entry name" value="Flag_bb_rod_N"/>
</dbReference>
<organism evidence="9 10">
    <name type="scientific">Reinekea marina</name>
    <dbReference type="NCBI Taxonomy" id="1310421"/>
    <lineage>
        <taxon>Bacteria</taxon>
        <taxon>Pseudomonadati</taxon>
        <taxon>Pseudomonadota</taxon>
        <taxon>Gammaproteobacteria</taxon>
        <taxon>Oceanospirillales</taxon>
        <taxon>Saccharospirillaceae</taxon>
        <taxon>Reinekea</taxon>
    </lineage>
</organism>
<keyword evidence="9" id="KW-0282">Flagellum</keyword>
<dbReference type="NCBIfam" id="TIGR01395">
    <property type="entry name" value="FlgC"/>
    <property type="match status" value="1"/>
</dbReference>
<keyword evidence="9" id="KW-0969">Cilium</keyword>
<feature type="domain" description="Flagellar basal-body/hook protein C-terminal" evidence="8">
    <location>
        <begin position="100"/>
        <end position="144"/>
    </location>
</feature>
<evidence type="ECO:0000313" key="9">
    <source>
        <dbReference type="EMBL" id="MFC3702067.1"/>
    </source>
</evidence>
<evidence type="ECO:0000256" key="4">
    <source>
        <dbReference type="ARBA" id="ARBA00023143"/>
    </source>
</evidence>
<dbReference type="Pfam" id="PF06429">
    <property type="entry name" value="Flg_bbr_C"/>
    <property type="match status" value="1"/>
</dbReference>
<gene>
    <name evidence="9" type="primary">flgC</name>
    <name evidence="9" type="ORF">ACFOND_10475</name>
</gene>
<dbReference type="Pfam" id="PF00460">
    <property type="entry name" value="Flg_bb_rod"/>
    <property type="match status" value="1"/>
</dbReference>
<dbReference type="InterPro" id="IPR006299">
    <property type="entry name" value="FlgC"/>
</dbReference>
<protein>
    <recommendedName>
        <fullName evidence="3 6">Flagellar basal-body rod protein FlgC</fullName>
    </recommendedName>
</protein>
<dbReference type="EMBL" id="JBHRYN010000012">
    <property type="protein sequence ID" value="MFC3702067.1"/>
    <property type="molecule type" value="Genomic_DNA"/>
</dbReference>
<proteinExistence type="inferred from homology"/>
<evidence type="ECO:0000256" key="5">
    <source>
        <dbReference type="ARBA" id="ARBA00025933"/>
    </source>
</evidence>
<evidence type="ECO:0000259" key="8">
    <source>
        <dbReference type="Pfam" id="PF06429"/>
    </source>
</evidence>
<dbReference type="InterPro" id="IPR010930">
    <property type="entry name" value="Flg_bb/hook_C_dom"/>
</dbReference>
<dbReference type="PANTHER" id="PTHR30435:SF2">
    <property type="entry name" value="FLAGELLAR BASAL-BODY ROD PROTEIN FLGC"/>
    <property type="match status" value="1"/>
</dbReference>